<evidence type="ECO:0000313" key="3">
    <source>
        <dbReference type="Proteomes" id="UP000800082"/>
    </source>
</evidence>
<gene>
    <name evidence="2" type="ORF">M421DRAFT_2106</name>
</gene>
<organism evidence="2 3">
    <name type="scientific">Didymella exigua CBS 183.55</name>
    <dbReference type="NCBI Taxonomy" id="1150837"/>
    <lineage>
        <taxon>Eukaryota</taxon>
        <taxon>Fungi</taxon>
        <taxon>Dikarya</taxon>
        <taxon>Ascomycota</taxon>
        <taxon>Pezizomycotina</taxon>
        <taxon>Dothideomycetes</taxon>
        <taxon>Pleosporomycetidae</taxon>
        <taxon>Pleosporales</taxon>
        <taxon>Pleosporineae</taxon>
        <taxon>Didymellaceae</taxon>
        <taxon>Didymella</taxon>
    </lineage>
</organism>
<feature type="domain" description="DUF7730" evidence="1">
    <location>
        <begin position="9"/>
        <end position="107"/>
    </location>
</feature>
<reference evidence="2" key="1">
    <citation type="journal article" date="2020" name="Stud. Mycol.">
        <title>101 Dothideomycetes genomes: a test case for predicting lifestyles and emergence of pathogens.</title>
        <authorList>
            <person name="Haridas S."/>
            <person name="Albert R."/>
            <person name="Binder M."/>
            <person name="Bloem J."/>
            <person name="Labutti K."/>
            <person name="Salamov A."/>
            <person name="Andreopoulos B."/>
            <person name="Baker S."/>
            <person name="Barry K."/>
            <person name="Bills G."/>
            <person name="Bluhm B."/>
            <person name="Cannon C."/>
            <person name="Castanera R."/>
            <person name="Culley D."/>
            <person name="Daum C."/>
            <person name="Ezra D."/>
            <person name="Gonzalez J."/>
            <person name="Henrissat B."/>
            <person name="Kuo A."/>
            <person name="Liang C."/>
            <person name="Lipzen A."/>
            <person name="Lutzoni F."/>
            <person name="Magnuson J."/>
            <person name="Mondo S."/>
            <person name="Nolan M."/>
            <person name="Ohm R."/>
            <person name="Pangilinan J."/>
            <person name="Park H.-J."/>
            <person name="Ramirez L."/>
            <person name="Alfaro M."/>
            <person name="Sun H."/>
            <person name="Tritt A."/>
            <person name="Yoshinaga Y."/>
            <person name="Zwiers L.-H."/>
            <person name="Turgeon B."/>
            <person name="Goodwin S."/>
            <person name="Spatafora J."/>
            <person name="Crous P."/>
            <person name="Grigoriev I."/>
        </authorList>
    </citation>
    <scope>NUCLEOTIDE SEQUENCE</scope>
    <source>
        <strain evidence="2">CBS 183.55</strain>
    </source>
</reference>
<keyword evidence="3" id="KW-1185">Reference proteome</keyword>
<dbReference type="GeneID" id="54345863"/>
<dbReference type="Pfam" id="PF24864">
    <property type="entry name" value="DUF7730"/>
    <property type="match status" value="1"/>
</dbReference>
<accession>A0A6A5RZ28</accession>
<dbReference type="OrthoDB" id="3776339at2759"/>
<evidence type="ECO:0000313" key="2">
    <source>
        <dbReference type="EMBL" id="KAF1932484.1"/>
    </source>
</evidence>
<dbReference type="PANTHER" id="PTHR42085:SF1">
    <property type="entry name" value="F-BOX DOMAIN-CONTAINING PROTEIN"/>
    <property type="match status" value="1"/>
</dbReference>
<proteinExistence type="predicted"/>
<evidence type="ECO:0000259" key="1">
    <source>
        <dbReference type="Pfam" id="PF24864"/>
    </source>
</evidence>
<dbReference type="InterPro" id="IPR038883">
    <property type="entry name" value="AN11006-like"/>
</dbReference>
<dbReference type="AlphaFoldDB" id="A0A6A5RZ28"/>
<sequence>MEPEAVTLHNQTASPLLRLPPEIRDRIYHFALICDGIVSIYPAPNGVDFCTESHSINGCTATRVTHQRPADLRPDVRLRSTCRQIKHEARNVYFACNTFAFLHSFHFGGADTFEDRHFKVPGINKIKTLSMIVGTCAPMDNFTRKPCLDRLLTRRIDDLKGLQALSKVLVRVSPCTEHLLPSFPLGFPPHHPALQSISVLSHKKPLTAEDILELVANEFKKAESCNPTVCLVKERVQERHFTKKKHDIRQWLDL</sequence>
<protein>
    <recommendedName>
        <fullName evidence="1">DUF7730 domain-containing protein</fullName>
    </recommendedName>
</protein>
<dbReference type="RefSeq" id="XP_033452732.1">
    <property type="nucleotide sequence ID" value="XM_033588216.1"/>
</dbReference>
<name>A0A6A5RZ28_9PLEO</name>
<dbReference type="PANTHER" id="PTHR42085">
    <property type="entry name" value="F-BOX DOMAIN-CONTAINING PROTEIN"/>
    <property type="match status" value="1"/>
</dbReference>
<dbReference type="EMBL" id="ML978959">
    <property type="protein sequence ID" value="KAF1932484.1"/>
    <property type="molecule type" value="Genomic_DNA"/>
</dbReference>
<dbReference type="InterPro" id="IPR056632">
    <property type="entry name" value="DUF7730"/>
</dbReference>
<dbReference type="Proteomes" id="UP000800082">
    <property type="component" value="Unassembled WGS sequence"/>
</dbReference>